<proteinExistence type="predicted"/>
<organism evidence="3 4">
    <name type="scientific">Mariprofundus ferrooxydans PV-1</name>
    <dbReference type="NCBI Taxonomy" id="314345"/>
    <lineage>
        <taxon>Bacteria</taxon>
        <taxon>Pseudomonadati</taxon>
        <taxon>Pseudomonadota</taxon>
        <taxon>Candidatius Mariprofundia</taxon>
        <taxon>Mariprofundales</taxon>
        <taxon>Mariprofundaceae</taxon>
        <taxon>Mariprofundus</taxon>
    </lineage>
</organism>
<dbReference type="SUPFAM" id="SSF47781">
    <property type="entry name" value="RuvA domain 2-like"/>
    <property type="match status" value="1"/>
</dbReference>
<comment type="caution">
    <text evidence="3">The sequence shown here is derived from an EMBL/GenBank/DDBJ whole genome shotgun (WGS) entry which is preliminary data.</text>
</comment>
<evidence type="ECO:0000256" key="1">
    <source>
        <dbReference type="SAM" id="SignalP"/>
    </source>
</evidence>
<dbReference type="Proteomes" id="UP000005297">
    <property type="component" value="Unassembled WGS sequence"/>
</dbReference>
<dbReference type="OrthoDB" id="5296317at2"/>
<dbReference type="HOGENOM" id="CLU_052011_4_2_0"/>
<dbReference type="Pfam" id="PF12836">
    <property type="entry name" value="HHH_3"/>
    <property type="match status" value="1"/>
</dbReference>
<dbReference type="EMBL" id="AATS01000009">
    <property type="protein sequence ID" value="EAU54356.1"/>
    <property type="molecule type" value="Genomic_DNA"/>
</dbReference>
<feature type="chain" id="PRO_5004171385" evidence="1">
    <location>
        <begin position="24"/>
        <end position="96"/>
    </location>
</feature>
<gene>
    <name evidence="3" type="ORF">SPV1_00215</name>
</gene>
<feature type="signal peptide" evidence="1">
    <location>
        <begin position="1"/>
        <end position="23"/>
    </location>
</feature>
<dbReference type="GO" id="GO:0006281">
    <property type="term" value="P:DNA repair"/>
    <property type="evidence" value="ECO:0007669"/>
    <property type="project" value="InterPro"/>
</dbReference>
<dbReference type="SMART" id="SM00278">
    <property type="entry name" value="HhH1"/>
    <property type="match status" value="2"/>
</dbReference>
<accession>Q0EYL1</accession>
<dbReference type="InParanoid" id="Q0EYL1"/>
<dbReference type="InterPro" id="IPR004509">
    <property type="entry name" value="Competence_ComEA_HhH"/>
</dbReference>
<dbReference type="InterPro" id="IPR003583">
    <property type="entry name" value="Hlx-hairpin-Hlx_DNA-bd_motif"/>
</dbReference>
<evidence type="ECO:0000313" key="3">
    <source>
        <dbReference type="EMBL" id="EAU54356.1"/>
    </source>
</evidence>
<dbReference type="InterPro" id="IPR051675">
    <property type="entry name" value="Endo/Exo/Phosphatase_dom_1"/>
</dbReference>
<evidence type="ECO:0000313" key="4">
    <source>
        <dbReference type="Proteomes" id="UP000005297"/>
    </source>
</evidence>
<dbReference type="STRING" id="314344.AL013_07975"/>
<dbReference type="eggNOG" id="COG1555">
    <property type="taxonomic scope" value="Bacteria"/>
</dbReference>
<keyword evidence="1" id="KW-0732">Signal</keyword>
<feature type="domain" description="Helix-hairpin-helix DNA-binding motif class 1" evidence="2">
    <location>
        <begin position="36"/>
        <end position="55"/>
    </location>
</feature>
<dbReference type="AlphaFoldDB" id="Q0EYL1"/>
<dbReference type="PANTHER" id="PTHR21180">
    <property type="entry name" value="ENDONUCLEASE/EXONUCLEASE/PHOSPHATASE FAMILY DOMAIN-CONTAINING PROTEIN 1"/>
    <property type="match status" value="1"/>
</dbReference>
<dbReference type="InterPro" id="IPR010994">
    <property type="entry name" value="RuvA_2-like"/>
</dbReference>
<dbReference type="GO" id="GO:0003677">
    <property type="term" value="F:DNA binding"/>
    <property type="evidence" value="ECO:0007669"/>
    <property type="project" value="InterPro"/>
</dbReference>
<sequence>MKIRKIMASICLAIMMGTSAVFAGDSHVDVNTATVEQLQTVNGIGKKTAAEIVAYREAHGPFKSVDALVHVKGIGEKKLEQIRGSVEVGGDANSAN</sequence>
<feature type="domain" description="Helix-hairpin-helix DNA-binding motif class 1" evidence="2">
    <location>
        <begin position="66"/>
        <end position="85"/>
    </location>
</feature>
<name>Q0EYL1_9PROT</name>
<reference evidence="3 4" key="1">
    <citation type="submission" date="2006-09" db="EMBL/GenBank/DDBJ databases">
        <authorList>
            <person name="Emerson D."/>
            <person name="Ferriera S."/>
            <person name="Johnson J."/>
            <person name="Kravitz S."/>
            <person name="Halpern A."/>
            <person name="Remington K."/>
            <person name="Beeson K."/>
            <person name="Tran B."/>
            <person name="Rogers Y.-H."/>
            <person name="Friedman R."/>
            <person name="Venter J.C."/>
        </authorList>
    </citation>
    <scope>NUCLEOTIDE SEQUENCE [LARGE SCALE GENOMIC DNA]</scope>
    <source>
        <strain evidence="3 4">PV-1</strain>
    </source>
</reference>
<protein>
    <submittedName>
        <fullName evidence="3">Late competence protein required for DNA binding and uptake</fullName>
    </submittedName>
</protein>
<keyword evidence="4" id="KW-1185">Reference proteome</keyword>
<dbReference type="Gene3D" id="1.10.150.280">
    <property type="entry name" value="AF1531-like domain"/>
    <property type="match status" value="1"/>
</dbReference>
<dbReference type="NCBIfam" id="TIGR00426">
    <property type="entry name" value="competence protein ComEA helix-hairpin-helix repeat region"/>
    <property type="match status" value="1"/>
</dbReference>
<dbReference type="PANTHER" id="PTHR21180:SF32">
    <property type="entry name" value="ENDONUCLEASE_EXONUCLEASE_PHOSPHATASE FAMILY DOMAIN-CONTAINING PROTEIN 1"/>
    <property type="match status" value="1"/>
</dbReference>
<evidence type="ECO:0000259" key="2">
    <source>
        <dbReference type="SMART" id="SM00278"/>
    </source>
</evidence>
<dbReference type="RefSeq" id="WP_009851811.1">
    <property type="nucleotide sequence ID" value="NZ_DS022296.1"/>
</dbReference>